<dbReference type="Gene3D" id="3.40.109.10">
    <property type="entry name" value="NADH Oxidase"/>
    <property type="match status" value="2"/>
</dbReference>
<dbReference type="InterPro" id="IPR052544">
    <property type="entry name" value="Bacteriocin_Proc_Enz"/>
</dbReference>
<evidence type="ECO:0000313" key="3">
    <source>
        <dbReference type="Proteomes" id="UP000061660"/>
    </source>
</evidence>
<dbReference type="AlphaFoldDB" id="A0A0U2UM04"/>
<dbReference type="InterPro" id="IPR020051">
    <property type="entry name" value="SagB-type_dehydrogenase"/>
</dbReference>
<dbReference type="Pfam" id="PF00881">
    <property type="entry name" value="Nitroreductase"/>
    <property type="match status" value="1"/>
</dbReference>
<accession>A0A0U2UM04</accession>
<sequence length="528" mass="59736">MNLDAFIHHLHYDTDRARPPDWETDWEDAPLSYKLYRGLPEVPLSPEVPLTLEGRQKPGKTGLREIGHFLWYAFGLTQVCQSILPFDSEHQAVSSMLFKRRFIPSGGGLYPNELYIYLKLEDLPAGVYHYDAAHHRLVLLREGHFDSYLARALGSRCDVSACFGMVFVSTLFWKNFFKYHNFGYRLQGLDAGVLIGQLLEVAKRFGVSSGVYFQFLDRAVNHLLGLSEWEESVYAVIPLSSDPDIAWFANRGDGDAMVSAAELCRELPAVWHRHYVRSQRIRGYPMLVRMNEASLMESPRSFRRIGKEWTADDAGEGPTVKLSPVRRLSYDLAAVCKKRYSPEMDFVTGRVSEPNLAALLREAAESYGYRNDLDGNCEDPAPRVVLYCCLYGVEGIPDGAYRYDSVRHVLSQVRPGDHRLWLQQGMSLDNVNLYQVPLCLHVAGDKDHLHSALGYRGYRVQQMEAGMLVQRLLLAAFALGMGGHPLLGYDVSLCDEVYHMARQGRTSLIQVPVGPYRDRPRLSGGLHG</sequence>
<name>A0A0U2UM04_9BACL</name>
<dbReference type="SUPFAM" id="SSF55469">
    <property type="entry name" value="FMN-dependent nitroreductase-like"/>
    <property type="match status" value="1"/>
</dbReference>
<dbReference type="STRING" id="162209.IJ22_37860"/>
<dbReference type="GO" id="GO:0016491">
    <property type="term" value="F:oxidoreductase activity"/>
    <property type="evidence" value="ECO:0007669"/>
    <property type="project" value="InterPro"/>
</dbReference>
<dbReference type="RefSeq" id="WP_062409880.1">
    <property type="nucleotide sequence ID" value="NZ_CP013652.1"/>
</dbReference>
<dbReference type="OrthoDB" id="9801593at2"/>
<evidence type="ECO:0000313" key="2">
    <source>
        <dbReference type="EMBL" id="ALS24124.1"/>
    </source>
</evidence>
<dbReference type="PANTHER" id="PTHR43745:SF2">
    <property type="entry name" value="NITROREDUCTASE MJ1384-RELATED"/>
    <property type="match status" value="1"/>
</dbReference>
<protein>
    <submittedName>
        <fullName evidence="2">NADH oxidase</fullName>
    </submittedName>
</protein>
<dbReference type="NCBIfam" id="TIGR03605">
    <property type="entry name" value="antibiot_sagB"/>
    <property type="match status" value="1"/>
</dbReference>
<dbReference type="InterPro" id="IPR029479">
    <property type="entry name" value="Nitroreductase"/>
</dbReference>
<dbReference type="CDD" id="cd02142">
    <property type="entry name" value="McbC_SagB-like_oxidoreductase"/>
    <property type="match status" value="1"/>
</dbReference>
<dbReference type="Proteomes" id="UP000061660">
    <property type="component" value="Chromosome"/>
</dbReference>
<feature type="domain" description="Nitroreductase" evidence="1">
    <location>
        <begin position="93"/>
        <end position="236"/>
    </location>
</feature>
<keyword evidence="3" id="KW-1185">Reference proteome</keyword>
<dbReference type="EMBL" id="CP013652">
    <property type="protein sequence ID" value="ALS24124.1"/>
    <property type="molecule type" value="Genomic_DNA"/>
</dbReference>
<proteinExistence type="predicted"/>
<reference evidence="3" key="1">
    <citation type="submission" date="2015-12" db="EMBL/GenBank/DDBJ databases">
        <title>Complete genome sequences of two moderately thermophilic Paenibacillus species.</title>
        <authorList>
            <person name="Butler R.III."/>
            <person name="Wang J."/>
            <person name="Stark B.C."/>
            <person name="Pombert J.-F."/>
        </authorList>
    </citation>
    <scope>NUCLEOTIDE SEQUENCE [LARGE SCALE GENOMIC DNA]</scope>
    <source>
        <strain evidence="3">32O-Y</strain>
    </source>
</reference>
<gene>
    <name evidence="2" type="ORF">IJ22_37860</name>
</gene>
<dbReference type="PANTHER" id="PTHR43745">
    <property type="entry name" value="NITROREDUCTASE MJ1384-RELATED"/>
    <property type="match status" value="1"/>
</dbReference>
<organism evidence="2 3">
    <name type="scientific">Paenibacillus naphthalenovorans</name>
    <dbReference type="NCBI Taxonomy" id="162209"/>
    <lineage>
        <taxon>Bacteria</taxon>
        <taxon>Bacillati</taxon>
        <taxon>Bacillota</taxon>
        <taxon>Bacilli</taxon>
        <taxon>Bacillales</taxon>
        <taxon>Paenibacillaceae</taxon>
        <taxon>Paenibacillus</taxon>
    </lineage>
</organism>
<dbReference type="KEGG" id="pnp:IJ22_37860"/>
<reference evidence="2 3" key="2">
    <citation type="journal article" date="2016" name="Genome Announc.">
        <title>Complete Genome Sequences of Two Interactive Moderate Thermophiles, Paenibacillus napthalenovorans 32O-Y and Paenibacillus sp. 32O-W.</title>
        <authorList>
            <person name="Butler R.R.III."/>
            <person name="Wang J."/>
            <person name="Stark B.C."/>
            <person name="Pombert J.F."/>
        </authorList>
    </citation>
    <scope>NUCLEOTIDE SEQUENCE [LARGE SCALE GENOMIC DNA]</scope>
    <source>
        <strain evidence="2 3">32O-Y</strain>
    </source>
</reference>
<dbReference type="PATRIC" id="fig|162209.4.peg.4031"/>
<evidence type="ECO:0000259" key="1">
    <source>
        <dbReference type="Pfam" id="PF00881"/>
    </source>
</evidence>
<dbReference type="InterPro" id="IPR000415">
    <property type="entry name" value="Nitroreductase-like"/>
</dbReference>